<organism evidence="2 3">
    <name type="scientific">Metapseudomonas resinovorans</name>
    <name type="common">Pseudomonas resinovorans</name>
    <dbReference type="NCBI Taxonomy" id="53412"/>
    <lineage>
        <taxon>Bacteria</taxon>
        <taxon>Pseudomonadati</taxon>
        <taxon>Pseudomonadota</taxon>
        <taxon>Gammaproteobacteria</taxon>
        <taxon>Pseudomonadales</taxon>
        <taxon>Pseudomonadaceae</taxon>
        <taxon>Metapseudomonas</taxon>
    </lineage>
</organism>
<evidence type="ECO:0000313" key="2">
    <source>
        <dbReference type="EMBL" id="MDA8482069.1"/>
    </source>
</evidence>
<dbReference type="InterPro" id="IPR032092">
    <property type="entry name" value="PilW"/>
</dbReference>
<dbReference type="Pfam" id="PF07963">
    <property type="entry name" value="N_methyl"/>
    <property type="match status" value="1"/>
</dbReference>
<dbReference type="RefSeq" id="WP_223834644.1">
    <property type="nucleotide sequence ID" value="NZ_JANEWF010000002.1"/>
</dbReference>
<reference evidence="2 3" key="1">
    <citation type="submission" date="2022-07" db="EMBL/GenBank/DDBJ databases">
        <title>Genome Analysis of Selected Gammaproteobacteria from Nigerian Food snails.</title>
        <authorList>
            <person name="Okafor A.C."/>
        </authorList>
    </citation>
    <scope>NUCLEOTIDE SEQUENCE [LARGE SCALE GENOMIC DNA]</scope>
    <source>
        <strain evidence="2 3">Awg 2</strain>
    </source>
</reference>
<name>A0ABT4XZR3_METRE</name>
<protein>
    <submittedName>
        <fullName evidence="2">PilW family protein</fullName>
    </submittedName>
</protein>
<dbReference type="PROSITE" id="PS00409">
    <property type="entry name" value="PROKAR_NTER_METHYL"/>
    <property type="match status" value="1"/>
</dbReference>
<proteinExistence type="predicted"/>
<dbReference type="Proteomes" id="UP001211689">
    <property type="component" value="Unassembled WGS sequence"/>
</dbReference>
<accession>A0ABT4XZR3</accession>
<comment type="caution">
    <text evidence="2">The sequence shown here is derived from an EMBL/GenBank/DDBJ whole genome shotgun (WGS) entry which is preliminary data.</text>
</comment>
<evidence type="ECO:0000256" key="1">
    <source>
        <dbReference type="SAM" id="Phobius"/>
    </source>
</evidence>
<dbReference type="Pfam" id="PF16074">
    <property type="entry name" value="PilW"/>
    <property type="match status" value="1"/>
</dbReference>
<keyword evidence="1" id="KW-0472">Membrane</keyword>
<feature type="transmembrane region" description="Helical" evidence="1">
    <location>
        <begin position="26"/>
        <end position="48"/>
    </location>
</feature>
<dbReference type="EMBL" id="JANEWF010000002">
    <property type="protein sequence ID" value="MDA8482069.1"/>
    <property type="molecule type" value="Genomic_DNA"/>
</dbReference>
<dbReference type="InterPro" id="IPR012902">
    <property type="entry name" value="N_methyl_site"/>
</dbReference>
<keyword evidence="1" id="KW-1133">Transmembrane helix</keyword>
<keyword evidence="3" id="KW-1185">Reference proteome</keyword>
<evidence type="ECO:0000313" key="3">
    <source>
        <dbReference type="Proteomes" id="UP001211689"/>
    </source>
</evidence>
<gene>
    <name evidence="2" type="ORF">NNO07_03250</name>
</gene>
<sequence length="381" mass="40628">MSDMNLTFRGIVPGRLSRSRQSGFSLVELMIAATISLLMMAAILTLFLDVSRTNDEMAKTNAQIENGRFALQLLQDDLSHAGFWGGYVPDFDDLSNTETPAEVPDDVPSPCSWAAADNANFLGISVQVYDDVPPGCSGIVTDKKANTDVLVVRHAEPCRPGVGNCEAADATKLYFQPSFCTDDAARYALGTSGFTMRKRDCTALSEKRKFVSNIYYIRDHSVTAGDGIPTLMRSEFGVGAAPEAAKALIEGIEGFRVELGIDSAGDSGAVNDYTAAASFAVDASGDTNYSQPLNRGDGAPDGDFVRCPAAGCSVDQLIDVVAVKVFLLVRSIQPSPGYSDGKTYALGQASPAAQVVGTNYKRHVYSTTVRLVNVSGRRETP</sequence>
<keyword evidence="1" id="KW-0812">Transmembrane</keyword>
<dbReference type="NCBIfam" id="TIGR02532">
    <property type="entry name" value="IV_pilin_GFxxxE"/>
    <property type="match status" value="1"/>
</dbReference>